<sequence>MCKRLKGAILIAPAISSWWPLLPEDLVKEAFEKKEPWMQWNLLMEYTKQRVYESVVRDYMVGFGEWEFEPLQLENPFPGIDGAVQLWQGGADEAVSVVLQRYMADRLPWIQYHEVPNVGHKFALEDGVKYQIFMSMIRGLIV</sequence>
<keyword evidence="1" id="KW-0378">Hydrolase</keyword>
<dbReference type="Proteomes" id="UP001454036">
    <property type="component" value="Unassembled WGS sequence"/>
</dbReference>
<dbReference type="PANTHER" id="PTHR45763:SF51">
    <property type="entry name" value="ALPHA_BETA-HYDROLASES SUPERFAMILY PROTEIN"/>
    <property type="match status" value="1"/>
</dbReference>
<protein>
    <submittedName>
        <fullName evidence="1">Hydrolase</fullName>
    </submittedName>
</protein>
<gene>
    <name evidence="1" type="ORF">LIER_16001</name>
</gene>
<dbReference type="GO" id="GO:0016787">
    <property type="term" value="F:hydrolase activity"/>
    <property type="evidence" value="ECO:0007669"/>
    <property type="project" value="UniProtKB-KW"/>
</dbReference>
<accession>A0AAV3Q939</accession>
<dbReference type="PANTHER" id="PTHR45763">
    <property type="entry name" value="HYDROLASE, ALPHA/BETA FOLD FAMILY PROTEIN, EXPRESSED-RELATED"/>
    <property type="match status" value="1"/>
</dbReference>
<reference evidence="1 2" key="1">
    <citation type="submission" date="2024-01" db="EMBL/GenBank/DDBJ databases">
        <title>The complete chloroplast genome sequence of Lithospermum erythrorhizon: insights into the phylogenetic relationship among Boraginaceae species and the maternal lineages of purple gromwells.</title>
        <authorList>
            <person name="Okada T."/>
            <person name="Watanabe K."/>
        </authorList>
    </citation>
    <scope>NUCLEOTIDE SEQUENCE [LARGE SCALE GENOMIC DNA]</scope>
</reference>
<dbReference type="EMBL" id="BAABME010003534">
    <property type="protein sequence ID" value="GAA0159155.1"/>
    <property type="molecule type" value="Genomic_DNA"/>
</dbReference>
<organism evidence="1 2">
    <name type="scientific">Lithospermum erythrorhizon</name>
    <name type="common">Purple gromwell</name>
    <name type="synonym">Lithospermum officinale var. erythrorhizon</name>
    <dbReference type="NCBI Taxonomy" id="34254"/>
    <lineage>
        <taxon>Eukaryota</taxon>
        <taxon>Viridiplantae</taxon>
        <taxon>Streptophyta</taxon>
        <taxon>Embryophyta</taxon>
        <taxon>Tracheophyta</taxon>
        <taxon>Spermatophyta</taxon>
        <taxon>Magnoliopsida</taxon>
        <taxon>eudicotyledons</taxon>
        <taxon>Gunneridae</taxon>
        <taxon>Pentapetalae</taxon>
        <taxon>asterids</taxon>
        <taxon>lamiids</taxon>
        <taxon>Boraginales</taxon>
        <taxon>Boraginaceae</taxon>
        <taxon>Boraginoideae</taxon>
        <taxon>Lithospermeae</taxon>
        <taxon>Lithospermum</taxon>
    </lineage>
</organism>
<dbReference type="InterPro" id="IPR029058">
    <property type="entry name" value="AB_hydrolase_fold"/>
</dbReference>
<proteinExistence type="predicted"/>
<comment type="caution">
    <text evidence="1">The sequence shown here is derived from an EMBL/GenBank/DDBJ whole genome shotgun (WGS) entry which is preliminary data.</text>
</comment>
<keyword evidence="2" id="KW-1185">Reference proteome</keyword>
<name>A0AAV3Q939_LITER</name>
<dbReference type="SUPFAM" id="SSF53474">
    <property type="entry name" value="alpha/beta-Hydrolases"/>
    <property type="match status" value="1"/>
</dbReference>
<evidence type="ECO:0000313" key="2">
    <source>
        <dbReference type="Proteomes" id="UP001454036"/>
    </source>
</evidence>
<dbReference type="Gene3D" id="3.40.50.1820">
    <property type="entry name" value="alpha/beta hydrolase"/>
    <property type="match status" value="1"/>
</dbReference>
<dbReference type="AlphaFoldDB" id="A0AAV3Q939"/>
<evidence type="ECO:0000313" key="1">
    <source>
        <dbReference type="EMBL" id="GAA0159155.1"/>
    </source>
</evidence>